<evidence type="ECO:0000256" key="1">
    <source>
        <dbReference type="SAM" id="MobiDB-lite"/>
    </source>
</evidence>
<dbReference type="PANTHER" id="PTHR40370">
    <property type="entry name" value="EXPRESSED PROTEIN"/>
    <property type="match status" value="1"/>
</dbReference>
<dbReference type="InterPro" id="IPR024500">
    <property type="entry name" value="DUF3074"/>
</dbReference>
<dbReference type="InterPro" id="IPR023393">
    <property type="entry name" value="START-like_dom_sf"/>
</dbReference>
<organism evidence="3 4">
    <name type="scientific">Tuber magnatum</name>
    <name type="common">white Piedmont truffle</name>
    <dbReference type="NCBI Taxonomy" id="42249"/>
    <lineage>
        <taxon>Eukaryota</taxon>
        <taxon>Fungi</taxon>
        <taxon>Dikarya</taxon>
        <taxon>Ascomycota</taxon>
        <taxon>Pezizomycotina</taxon>
        <taxon>Pezizomycetes</taxon>
        <taxon>Pezizales</taxon>
        <taxon>Tuberaceae</taxon>
        <taxon>Tuber</taxon>
    </lineage>
</organism>
<protein>
    <recommendedName>
        <fullName evidence="2">DUF3074 domain-containing protein</fullName>
    </recommendedName>
</protein>
<feature type="region of interest" description="Disordered" evidence="1">
    <location>
        <begin position="533"/>
        <end position="595"/>
    </location>
</feature>
<name>A0A317T1D8_9PEZI</name>
<feature type="compositionally biased region" description="Basic and acidic residues" evidence="1">
    <location>
        <begin position="377"/>
        <end position="396"/>
    </location>
</feature>
<gene>
    <name evidence="3" type="ORF">C7212DRAFT_362016</name>
</gene>
<feature type="region of interest" description="Disordered" evidence="1">
    <location>
        <begin position="359"/>
        <end position="404"/>
    </location>
</feature>
<dbReference type="OrthoDB" id="5403181at2759"/>
<dbReference type="Gene3D" id="3.30.530.20">
    <property type="match status" value="1"/>
</dbReference>
<dbReference type="Pfam" id="PF11274">
    <property type="entry name" value="DUF3074"/>
    <property type="match status" value="1"/>
</dbReference>
<feature type="region of interest" description="Disordered" evidence="1">
    <location>
        <begin position="444"/>
        <end position="468"/>
    </location>
</feature>
<reference evidence="3 4" key="1">
    <citation type="submission" date="2018-03" db="EMBL/GenBank/DDBJ databases">
        <title>Genomes of Pezizomycetes fungi and the evolution of truffles.</title>
        <authorList>
            <person name="Murat C."/>
            <person name="Payen T."/>
            <person name="Noel B."/>
            <person name="Kuo A."/>
            <person name="Martin F.M."/>
        </authorList>
    </citation>
    <scope>NUCLEOTIDE SEQUENCE [LARGE SCALE GENOMIC DNA]</scope>
    <source>
        <strain evidence="3">091103-1</strain>
    </source>
</reference>
<dbReference type="Proteomes" id="UP000246991">
    <property type="component" value="Unassembled WGS sequence"/>
</dbReference>
<feature type="compositionally biased region" description="Basic and acidic residues" evidence="1">
    <location>
        <begin position="625"/>
        <end position="635"/>
    </location>
</feature>
<proteinExistence type="predicted"/>
<dbReference type="SUPFAM" id="SSF55961">
    <property type="entry name" value="Bet v1-like"/>
    <property type="match status" value="1"/>
</dbReference>
<dbReference type="AlphaFoldDB" id="A0A317T1D8"/>
<accession>A0A317T1D8</accession>
<evidence type="ECO:0000313" key="3">
    <source>
        <dbReference type="EMBL" id="PWW79557.1"/>
    </source>
</evidence>
<feature type="compositionally biased region" description="Basic and acidic residues" evidence="1">
    <location>
        <begin position="538"/>
        <end position="595"/>
    </location>
</feature>
<evidence type="ECO:0000259" key="2">
    <source>
        <dbReference type="Pfam" id="PF11274"/>
    </source>
</evidence>
<dbReference type="PANTHER" id="PTHR40370:SF1">
    <property type="entry name" value="DUF3074 DOMAIN-CONTAINING PROTEIN"/>
    <property type="match status" value="1"/>
</dbReference>
<feature type="region of interest" description="Disordered" evidence="1">
    <location>
        <begin position="256"/>
        <end position="309"/>
    </location>
</feature>
<feature type="region of interest" description="Disordered" evidence="1">
    <location>
        <begin position="495"/>
        <end position="518"/>
    </location>
</feature>
<feature type="compositionally biased region" description="Polar residues" evidence="1">
    <location>
        <begin position="455"/>
        <end position="464"/>
    </location>
</feature>
<sequence length="646" mass="70696">MAALAEALKALSPTSLDSLPREDDLEGYLSNSLRDAGVIVSSLPPGEGESAGLGGAEELQREWRPITLSAKENPLGIQVFKLQSRDGKGSWFARRSVHVGIGFTRFSAGLEREFQQGDGKGIGEEGGNVRGIGRERRVEVRRCKLGQVEVNYMSAQFPGPSAPRDFVTACLTSSASLEDLSQPGQPGGSQPSKSRQFTMVSRPLIDQPGCTGGQGYVRGQYESVEFIREIPVEWNPHINHYDGCVLPVIKRVRSAPNFSEGTGRGDHEGRKRGQTITFADGSEPGDRGEYTPGGSLDSARMPAADPEENPVEWIMISRSDPGGSIPRWMVERGTPGSIVRDAEKFLDWVEKHEDLANDYLGEEEVGEAHSGASLGESDERREGTIPGQQKREESKLDIGTMDPDFEGEERATGKGLISLAIDTLSAGVAAVVPSVIYTPSTTATCTPAPPGTPTQFTGSTSGNDASDDRFDATSLNTFTTAVSAGSYTGNISLPSSASSIHSTPPATTSPRQPHTAHEEKALNRLLREKSKLSAKLAKQMEKEERKRSKDGEKEKKLLEKHLKEVEKREGRYRKDIEQAKRRDEKRERKEGRDRREIGELKKIVEGLTRENLDLRLRVEELERKETRRANGERVGPDAAAGYRYEA</sequence>
<dbReference type="EMBL" id="PYWC01000007">
    <property type="protein sequence ID" value="PWW79557.1"/>
    <property type="molecule type" value="Genomic_DNA"/>
</dbReference>
<comment type="caution">
    <text evidence="3">The sequence shown here is derived from an EMBL/GenBank/DDBJ whole genome shotgun (WGS) entry which is preliminary data.</text>
</comment>
<feature type="compositionally biased region" description="Low complexity" evidence="1">
    <location>
        <begin position="495"/>
        <end position="510"/>
    </location>
</feature>
<evidence type="ECO:0000313" key="4">
    <source>
        <dbReference type="Proteomes" id="UP000246991"/>
    </source>
</evidence>
<keyword evidence="4" id="KW-1185">Reference proteome</keyword>
<feature type="domain" description="DUF3074" evidence="2">
    <location>
        <begin position="91"/>
        <end position="349"/>
    </location>
</feature>
<feature type="region of interest" description="Disordered" evidence="1">
    <location>
        <begin position="625"/>
        <end position="646"/>
    </location>
</feature>